<dbReference type="RefSeq" id="WP_191897809.1">
    <property type="nucleotide sequence ID" value="NZ_BMQD01000026.1"/>
</dbReference>
<dbReference type="InterPro" id="IPR000600">
    <property type="entry name" value="ROK"/>
</dbReference>
<reference evidence="3" key="2">
    <citation type="submission" date="2022-09" db="EMBL/GenBank/DDBJ databases">
        <authorList>
            <person name="Sun Q."/>
            <person name="Ohkuma M."/>
        </authorList>
    </citation>
    <scope>NUCLEOTIDE SEQUENCE</scope>
    <source>
        <strain evidence="3">JCM 3093</strain>
    </source>
</reference>
<dbReference type="PROSITE" id="PS01125">
    <property type="entry name" value="ROK"/>
    <property type="match status" value="1"/>
</dbReference>
<dbReference type="AlphaFoldDB" id="A0AA37BMT4"/>
<evidence type="ECO:0000256" key="1">
    <source>
        <dbReference type="ARBA" id="ARBA00006479"/>
    </source>
</evidence>
<accession>A0AA37BMT4</accession>
<gene>
    <name evidence="3" type="ORF">GCM10010126_60440</name>
</gene>
<comment type="similarity">
    <text evidence="1">Belongs to the ROK (NagC/XylR) family.</text>
</comment>
<proteinExistence type="inferred from homology"/>
<sequence length="342" mass="34074">MTVLAVDIGGTKFAAAAVDADGTVVTRAEVPLKDRARPEEALLEVVGRVTDRVPAARLEGVGVGSAGPLDPVAGTVSPVNIPAWRGFPLLDALGRLVPGRPVRLAGDGQCMALGEWWRGLPEGEPARAVLGMVVSTGVGGGFVFDGVPHLGPTGNAGHIGHISVDPDGEPCPCGAAGCVETVASGPSMVRWARANGWTGDDARALAADARAGVSVAESAFRRAAGALATAILTASALFDLDRVVVGGGVAAAGPVLLDPLRQAVARNAGLGFLHRLRVEATSLGRDAGLLGAAALVLSLSRPGASPAPAGVPACEPVSGGVPAREPVPAGATAREPRSTACT</sequence>
<dbReference type="GO" id="GO:0016301">
    <property type="term" value="F:kinase activity"/>
    <property type="evidence" value="ECO:0007669"/>
    <property type="project" value="UniProtKB-KW"/>
</dbReference>
<dbReference type="PANTHER" id="PTHR18964">
    <property type="entry name" value="ROK (REPRESSOR, ORF, KINASE) FAMILY"/>
    <property type="match status" value="1"/>
</dbReference>
<protein>
    <submittedName>
        <fullName evidence="3">Sugar kinase</fullName>
    </submittedName>
</protein>
<dbReference type="PANTHER" id="PTHR18964:SF169">
    <property type="entry name" value="N-ACETYLMANNOSAMINE KINASE"/>
    <property type="match status" value="1"/>
</dbReference>
<feature type="region of interest" description="Disordered" evidence="2">
    <location>
        <begin position="318"/>
        <end position="342"/>
    </location>
</feature>
<dbReference type="SUPFAM" id="SSF53067">
    <property type="entry name" value="Actin-like ATPase domain"/>
    <property type="match status" value="1"/>
</dbReference>
<evidence type="ECO:0000256" key="2">
    <source>
        <dbReference type="SAM" id="MobiDB-lite"/>
    </source>
</evidence>
<dbReference type="EMBL" id="BMQD01000026">
    <property type="protein sequence ID" value="GGK93061.1"/>
    <property type="molecule type" value="Genomic_DNA"/>
</dbReference>
<keyword evidence="3" id="KW-0808">Transferase</keyword>
<reference evidence="3" key="1">
    <citation type="journal article" date="2014" name="Int. J. Syst. Evol. Microbiol.">
        <title>Complete genome sequence of Corynebacterium casei LMG S-19264T (=DSM 44701T), isolated from a smear-ripened cheese.</title>
        <authorList>
            <consortium name="US DOE Joint Genome Institute (JGI-PGF)"/>
            <person name="Walter F."/>
            <person name="Albersmeier A."/>
            <person name="Kalinowski J."/>
            <person name="Ruckert C."/>
        </authorList>
    </citation>
    <scope>NUCLEOTIDE SEQUENCE</scope>
    <source>
        <strain evidence="3">JCM 3093</strain>
    </source>
</reference>
<dbReference type="Gene3D" id="3.30.420.40">
    <property type="match status" value="2"/>
</dbReference>
<evidence type="ECO:0000313" key="4">
    <source>
        <dbReference type="Proteomes" id="UP000627984"/>
    </source>
</evidence>
<dbReference type="Proteomes" id="UP000627984">
    <property type="component" value="Unassembled WGS sequence"/>
</dbReference>
<organism evidence="3 4">
    <name type="scientific">Planomonospora parontospora</name>
    <dbReference type="NCBI Taxonomy" id="58119"/>
    <lineage>
        <taxon>Bacteria</taxon>
        <taxon>Bacillati</taxon>
        <taxon>Actinomycetota</taxon>
        <taxon>Actinomycetes</taxon>
        <taxon>Streptosporangiales</taxon>
        <taxon>Streptosporangiaceae</taxon>
        <taxon>Planomonospora</taxon>
    </lineage>
</organism>
<evidence type="ECO:0000313" key="3">
    <source>
        <dbReference type="EMBL" id="GGK93061.1"/>
    </source>
</evidence>
<name>A0AA37BMT4_9ACTN</name>
<comment type="caution">
    <text evidence="3">The sequence shown here is derived from an EMBL/GenBank/DDBJ whole genome shotgun (WGS) entry which is preliminary data.</text>
</comment>
<keyword evidence="3" id="KW-0418">Kinase</keyword>
<dbReference type="Pfam" id="PF00480">
    <property type="entry name" value="ROK"/>
    <property type="match status" value="1"/>
</dbReference>
<dbReference type="InterPro" id="IPR043129">
    <property type="entry name" value="ATPase_NBD"/>
</dbReference>
<dbReference type="InterPro" id="IPR049874">
    <property type="entry name" value="ROK_cs"/>
</dbReference>